<dbReference type="PROSITE" id="PS00587">
    <property type="entry name" value="GLYCOSYL_HYDROL_F17"/>
    <property type="match status" value="1"/>
</dbReference>
<feature type="region of interest" description="Disordered" evidence="8">
    <location>
        <begin position="339"/>
        <end position="363"/>
    </location>
</feature>
<keyword evidence="2" id="KW-0732">Signal</keyword>
<dbReference type="InterPro" id="IPR044965">
    <property type="entry name" value="Glyco_hydro_17_plant"/>
</dbReference>
<comment type="similarity">
    <text evidence="1 6">Belongs to the glycosyl hydrolase 17 family.</text>
</comment>
<organism evidence="10 11">
    <name type="scientific">Colocasia esculenta</name>
    <name type="common">Wild taro</name>
    <name type="synonym">Arum esculentum</name>
    <dbReference type="NCBI Taxonomy" id="4460"/>
    <lineage>
        <taxon>Eukaryota</taxon>
        <taxon>Viridiplantae</taxon>
        <taxon>Streptophyta</taxon>
        <taxon>Embryophyta</taxon>
        <taxon>Tracheophyta</taxon>
        <taxon>Spermatophyta</taxon>
        <taxon>Magnoliopsida</taxon>
        <taxon>Liliopsida</taxon>
        <taxon>Araceae</taxon>
        <taxon>Aroideae</taxon>
        <taxon>Colocasieae</taxon>
        <taxon>Colocasia</taxon>
    </lineage>
</organism>
<evidence type="ECO:0000256" key="8">
    <source>
        <dbReference type="SAM" id="MobiDB-lite"/>
    </source>
</evidence>
<evidence type="ECO:0000256" key="6">
    <source>
        <dbReference type="RuleBase" id="RU004335"/>
    </source>
</evidence>
<dbReference type="GO" id="GO:0004553">
    <property type="term" value="F:hydrolase activity, hydrolyzing O-glycosyl compounds"/>
    <property type="evidence" value="ECO:0007669"/>
    <property type="project" value="InterPro"/>
</dbReference>
<evidence type="ECO:0000256" key="5">
    <source>
        <dbReference type="ARBA" id="ARBA00023295"/>
    </source>
</evidence>
<evidence type="ECO:0000313" key="11">
    <source>
        <dbReference type="Proteomes" id="UP000652761"/>
    </source>
</evidence>
<feature type="compositionally biased region" description="Basic residues" evidence="8">
    <location>
        <begin position="339"/>
        <end position="353"/>
    </location>
</feature>
<name>A0A843XI31_COLES</name>
<keyword evidence="11" id="KW-1185">Reference proteome</keyword>
<dbReference type="SMART" id="SM00768">
    <property type="entry name" value="X8"/>
    <property type="match status" value="1"/>
</dbReference>
<dbReference type="AlphaFoldDB" id="A0A843XI31"/>
<comment type="caution">
    <text evidence="10">The sequence shown here is derived from an EMBL/GenBank/DDBJ whole genome shotgun (WGS) entry which is preliminary data.</text>
</comment>
<keyword evidence="4" id="KW-1015">Disulfide bond</keyword>
<dbReference type="GO" id="GO:0005975">
    <property type="term" value="P:carbohydrate metabolic process"/>
    <property type="evidence" value="ECO:0007669"/>
    <property type="project" value="InterPro"/>
</dbReference>
<dbReference type="InterPro" id="IPR017853">
    <property type="entry name" value="GH"/>
</dbReference>
<evidence type="ECO:0000256" key="1">
    <source>
        <dbReference type="ARBA" id="ARBA00008773"/>
    </source>
</evidence>
<keyword evidence="5 7" id="KW-0326">Glycosidase</keyword>
<dbReference type="Gene3D" id="3.20.20.80">
    <property type="entry name" value="Glycosidases"/>
    <property type="match status" value="1"/>
</dbReference>
<proteinExistence type="inferred from homology"/>
<gene>
    <name evidence="10" type="ORF">Taro_051847</name>
</gene>
<dbReference type="Pfam" id="PF00332">
    <property type="entry name" value="Glyco_hydro_17"/>
    <property type="match status" value="1"/>
</dbReference>
<evidence type="ECO:0000256" key="2">
    <source>
        <dbReference type="ARBA" id="ARBA00022729"/>
    </source>
</evidence>
<accession>A0A843XI31</accession>
<evidence type="ECO:0000256" key="3">
    <source>
        <dbReference type="ARBA" id="ARBA00022801"/>
    </source>
</evidence>
<evidence type="ECO:0000256" key="4">
    <source>
        <dbReference type="ARBA" id="ARBA00023157"/>
    </source>
</evidence>
<sequence>MLANGRPTSSVSLSLFTPCDISLFLRILHSCCLAPPLPPPAVPPLFPNILAAPLHGWEAQGGGGWRHRGSPSTVAAPPLVVPDAARAHCDAQLDAVFSAMKQLGFWDVEIVVSETGWPSRGEAWEMGVDAEKAREYNANVVRHVTSGAGTPLMSDRKFEAFIFSLFNEDLKSGRTSERNFELFMAGMTPVYDIGILRTGNVGGGSTELQLPPPAAQAPGVGVMSWCLPKPNTNERYLQVNIDFACGQGLDCRPIHGRSSCFFPATVKAHAASVTPCWPLHVCPSTPVPSRHLLTAAPCRAAAAEVPERRSTSNYPIPIRAANGSESESEMGVSASVSYKKFRSRNRKQKRAYTRRREEEHWRRTKAYKIRKRIRRARLKNRGEPSDA</sequence>
<dbReference type="OrthoDB" id="1938138at2759"/>
<evidence type="ECO:0000259" key="9">
    <source>
        <dbReference type="SMART" id="SM00768"/>
    </source>
</evidence>
<keyword evidence="3 7" id="KW-0378">Hydrolase</keyword>
<protein>
    <recommendedName>
        <fullName evidence="9">X8 domain-containing protein</fullName>
    </recommendedName>
</protein>
<dbReference type="EMBL" id="NMUH01008482">
    <property type="protein sequence ID" value="MQM18850.1"/>
    <property type="molecule type" value="Genomic_DNA"/>
</dbReference>
<feature type="domain" description="X8" evidence="9">
    <location>
        <begin position="224"/>
        <end position="284"/>
    </location>
</feature>
<dbReference type="Pfam" id="PF07983">
    <property type="entry name" value="X8"/>
    <property type="match status" value="1"/>
</dbReference>
<dbReference type="InterPro" id="IPR000490">
    <property type="entry name" value="Glyco_hydro_17"/>
</dbReference>
<dbReference type="SUPFAM" id="SSF51445">
    <property type="entry name" value="(Trans)glycosidases"/>
    <property type="match status" value="1"/>
</dbReference>
<dbReference type="PANTHER" id="PTHR32227">
    <property type="entry name" value="GLUCAN ENDO-1,3-BETA-GLUCOSIDASE BG1-RELATED-RELATED"/>
    <property type="match status" value="1"/>
</dbReference>
<evidence type="ECO:0000256" key="7">
    <source>
        <dbReference type="RuleBase" id="RU004336"/>
    </source>
</evidence>
<evidence type="ECO:0000313" key="10">
    <source>
        <dbReference type="EMBL" id="MQM18850.1"/>
    </source>
</evidence>
<dbReference type="Proteomes" id="UP000652761">
    <property type="component" value="Unassembled WGS sequence"/>
</dbReference>
<reference evidence="10" key="1">
    <citation type="submission" date="2017-07" db="EMBL/GenBank/DDBJ databases">
        <title>Taro Niue Genome Assembly and Annotation.</title>
        <authorList>
            <person name="Atibalentja N."/>
            <person name="Keating K."/>
            <person name="Fields C.J."/>
        </authorList>
    </citation>
    <scope>NUCLEOTIDE SEQUENCE</scope>
    <source>
        <strain evidence="10">Niue_2</strain>
        <tissue evidence="10">Leaf</tissue>
    </source>
</reference>
<dbReference type="InterPro" id="IPR012946">
    <property type="entry name" value="X8"/>
</dbReference>